<evidence type="ECO:0000313" key="2">
    <source>
        <dbReference type="EMBL" id="CAE6932115.1"/>
    </source>
</evidence>
<feature type="compositionally biased region" description="Basic and acidic residues" evidence="1">
    <location>
        <begin position="34"/>
        <end position="44"/>
    </location>
</feature>
<sequence>MYGPDTPFAPKPSLESLPEQPSPALEDDDDAETSPEKRSPGVDRDCPGHVFRFLSNRRGVWTVLQVENNDAVDGYRHFISTAEWYSLRTPYTQYFTKNHAGNYLPLAHLLEVARRPTYKGHIAGLTSLPVDCCTVLGILVTLATLLPTASLGPDALMECLGVLQTFEEHMSINDSIPLLPHARVFCVQVQENLMPVPALKAALHELGLSWARFAKKIPGKDTNATMPLSTFLVTCLRMRSDKDFWNSLGFRRLTKRVLHVFAQRAEESLERATTEQCPDPNIAHKYHPYMAVSRRKGNRSLRMNMVSRFLCRGTGYVSLKDERCLSELELVAENSNLATKTAAEFVARLLLKTESHVAAALSRQEMKCLNFCFDEATVATEKVLSVVFMLDGCLFPGATQMLPVNVCNKDEAAEASRSLAAALQGRLPQDATQRTQLPKNAFAFREFRKPTKDLLAGIANSLQQAMPSGFTLQSCKPPNPLKPAGQGCERHVYDNSELRLLPQQLPSDAHFFFTWDSEALESRKDFYEHENFTRLVFSADEGTQAIRGLTGAADLLKKLGVLFRFSRGPFKTSKFGRLVSDARDRIIELLSKDPNADFAQMFIPGMAKDAAGLHNGSGIAESSFTAADALSMLRDRQGTRLPEQLKRLLEACLVLGHWHTGKRVQRLITKKTLQDAAKGAAIPYCSADNDPESRTWLASLTLCHLSSLCSLDAYHTSFPWRAIACLNAQARASCLEDMQKEWLFVTEIVDVLPSKCALYGLLSFTRYQPYRDIMTKGECGAQFHGSFSFKSEAMDTAAGQAFRQCCRCMAGLTGPGTSSLLCSLPSELCFNDLRDAGRRHAKSEKTNPHNLHAVAHKSTLKRPAGAEVLNLTAQDWQQPLSQKHIKARVHSALKATDTELGICSEGLTKHRTNKNYTKPHILVQRLSLMKVLSTCYHVHIRPELDRQDDRKEVLLSVFSSMWTSKLVPEHCFISCRAHQPTDDTRSLVLSSRPYAARLWPLKRFAENVFTFEALEVPRTDTIVGDLHEVHVALTEECLAHDQLAWKQVSGWMSLASYVAEYSILSVPRSLLSSICSSLGLKHGKLDYKSRVKLFLEHEKKSEKYISEILEELPDKEADKAADDNREPDEKLEGETDDEEEISLMEEMGDDPASEANMEEAPTEASNNAAEQHRDEVAAAAEAAPCHDRASEDAIAQDIDMQRKELIFGSILSSSLLRWFAHVKKNSIWHLKPPTLATVVKLRIHQKSLIKL</sequence>
<keyword evidence="3" id="KW-1185">Reference proteome</keyword>
<proteinExistence type="predicted"/>
<dbReference type="AlphaFoldDB" id="A0A812GR64"/>
<protein>
    <submittedName>
        <fullName evidence="2">Icmt-1 protein</fullName>
    </submittedName>
</protein>
<evidence type="ECO:0000313" key="3">
    <source>
        <dbReference type="Proteomes" id="UP000604046"/>
    </source>
</evidence>
<dbReference type="EMBL" id="CAJNDS010000045">
    <property type="protein sequence ID" value="CAE6932115.1"/>
    <property type="molecule type" value="Genomic_DNA"/>
</dbReference>
<feature type="compositionally biased region" description="Acidic residues" evidence="1">
    <location>
        <begin position="1150"/>
        <end position="1161"/>
    </location>
</feature>
<accession>A0A812GR64</accession>
<gene>
    <name evidence="2" type="primary">icmt-1</name>
    <name evidence="2" type="ORF">SNAT2548_LOCUS878</name>
</gene>
<comment type="caution">
    <text evidence="2">The sequence shown here is derived from an EMBL/GenBank/DDBJ whole genome shotgun (WGS) entry which is preliminary data.</text>
</comment>
<feature type="region of interest" description="Disordered" evidence="1">
    <location>
        <begin position="1150"/>
        <end position="1169"/>
    </location>
</feature>
<feature type="compositionally biased region" description="Basic and acidic residues" evidence="1">
    <location>
        <begin position="1114"/>
        <end position="1133"/>
    </location>
</feature>
<organism evidence="2 3">
    <name type="scientific">Symbiodinium natans</name>
    <dbReference type="NCBI Taxonomy" id="878477"/>
    <lineage>
        <taxon>Eukaryota</taxon>
        <taxon>Sar</taxon>
        <taxon>Alveolata</taxon>
        <taxon>Dinophyceae</taxon>
        <taxon>Suessiales</taxon>
        <taxon>Symbiodiniaceae</taxon>
        <taxon>Symbiodinium</taxon>
    </lineage>
</organism>
<name>A0A812GR64_9DINO</name>
<feature type="region of interest" description="Disordered" evidence="1">
    <location>
        <begin position="1"/>
        <end position="44"/>
    </location>
</feature>
<feature type="region of interest" description="Disordered" evidence="1">
    <location>
        <begin position="1114"/>
        <end position="1140"/>
    </location>
</feature>
<feature type="compositionally biased region" description="Low complexity" evidence="1">
    <location>
        <begin position="11"/>
        <end position="24"/>
    </location>
</feature>
<evidence type="ECO:0000256" key="1">
    <source>
        <dbReference type="SAM" id="MobiDB-lite"/>
    </source>
</evidence>
<dbReference type="Proteomes" id="UP000604046">
    <property type="component" value="Unassembled WGS sequence"/>
</dbReference>
<reference evidence="2" key="1">
    <citation type="submission" date="2021-02" db="EMBL/GenBank/DDBJ databases">
        <authorList>
            <person name="Dougan E. K."/>
            <person name="Rhodes N."/>
            <person name="Thang M."/>
            <person name="Chan C."/>
        </authorList>
    </citation>
    <scope>NUCLEOTIDE SEQUENCE</scope>
</reference>